<comment type="caution">
    <text evidence="2">The sequence shown here is derived from an EMBL/GenBank/DDBJ whole genome shotgun (WGS) entry which is preliminary data.</text>
</comment>
<dbReference type="AlphaFoldDB" id="A0A1B7P7Q4"/>
<organism evidence="2 3">
    <name type="scientific">Emergomyces africanus</name>
    <dbReference type="NCBI Taxonomy" id="1955775"/>
    <lineage>
        <taxon>Eukaryota</taxon>
        <taxon>Fungi</taxon>
        <taxon>Dikarya</taxon>
        <taxon>Ascomycota</taxon>
        <taxon>Pezizomycotina</taxon>
        <taxon>Eurotiomycetes</taxon>
        <taxon>Eurotiomycetidae</taxon>
        <taxon>Onygenales</taxon>
        <taxon>Ajellomycetaceae</taxon>
        <taxon>Emergomyces</taxon>
    </lineage>
</organism>
<dbReference type="Proteomes" id="UP000091918">
    <property type="component" value="Unassembled WGS sequence"/>
</dbReference>
<sequence>MSSTSGRRNAPPRPPKIKDEGPLVPHRHSQAGDESLLTYAERMATHGSRHSTYDTANGSPINSSPKHNTPQRKPTGPRPITSSGYPKRHQYRGSPHQIDDAY</sequence>
<evidence type="ECO:0000313" key="3">
    <source>
        <dbReference type="Proteomes" id="UP000091918"/>
    </source>
</evidence>
<gene>
    <name evidence="2" type="ORF">ACJ72_00584</name>
</gene>
<protein>
    <submittedName>
        <fullName evidence="2">Uncharacterized protein</fullName>
    </submittedName>
</protein>
<feature type="region of interest" description="Disordered" evidence="1">
    <location>
        <begin position="1"/>
        <end position="102"/>
    </location>
</feature>
<name>A0A1B7P7Q4_9EURO</name>
<proteinExistence type="predicted"/>
<keyword evidence="3" id="KW-1185">Reference proteome</keyword>
<dbReference type="EMBL" id="LGUA01000031">
    <property type="protein sequence ID" value="OAX85054.1"/>
    <property type="molecule type" value="Genomic_DNA"/>
</dbReference>
<accession>A0A1B7P7Q4</accession>
<feature type="compositionally biased region" description="Polar residues" evidence="1">
    <location>
        <begin position="53"/>
        <end position="72"/>
    </location>
</feature>
<reference evidence="2 3" key="1">
    <citation type="submission" date="2015-07" db="EMBL/GenBank/DDBJ databases">
        <title>Emmonsia species relationships and genome sequence.</title>
        <authorList>
            <person name="Cuomo C.A."/>
            <person name="Schwartz I.S."/>
            <person name="Kenyon C."/>
            <person name="de Hoog G.S."/>
            <person name="Govender N.P."/>
            <person name="Botha A."/>
            <person name="Moreno L."/>
            <person name="de Vries M."/>
            <person name="Munoz J.F."/>
            <person name="Stielow J.B."/>
        </authorList>
    </citation>
    <scope>NUCLEOTIDE SEQUENCE [LARGE SCALE GENOMIC DNA]</scope>
    <source>
        <strain evidence="2 3">CBS 136260</strain>
    </source>
</reference>
<evidence type="ECO:0000256" key="1">
    <source>
        <dbReference type="SAM" id="MobiDB-lite"/>
    </source>
</evidence>
<evidence type="ECO:0000313" key="2">
    <source>
        <dbReference type="EMBL" id="OAX85054.1"/>
    </source>
</evidence>